<reference evidence="1" key="2">
    <citation type="submission" date="2012-06" db="EMBL/GenBank/DDBJ databases">
        <authorList>
            <person name="Yu Y."/>
            <person name="Currie J."/>
            <person name="Lomeli R."/>
            <person name="Angelova A."/>
            <person name="Collura K."/>
            <person name="Wissotski M."/>
            <person name="Campos D."/>
            <person name="Kudrna D."/>
            <person name="Golser W."/>
            <person name="Ashely E."/>
            <person name="Descour A."/>
            <person name="Fernandes J."/>
            <person name="Soderlund C."/>
            <person name="Walbot V."/>
        </authorList>
    </citation>
    <scope>NUCLEOTIDE SEQUENCE</scope>
    <source>
        <strain evidence="1">B73</strain>
    </source>
</reference>
<sequence>MPSMRPPFAWPCPSHCHTCVVSWYSTPVTSVLTSPE</sequence>
<accession>C4J114</accession>
<name>C4J114_MAIZE</name>
<reference evidence="1" key="1">
    <citation type="journal article" date="2009" name="PLoS Genet.">
        <title>Sequencing, mapping, and analysis of 27,455 maize full-length cDNAs.</title>
        <authorList>
            <person name="Soderlund C."/>
            <person name="Descour A."/>
            <person name="Kudrna D."/>
            <person name="Bomhoff M."/>
            <person name="Boyd L."/>
            <person name="Currie J."/>
            <person name="Angelova A."/>
            <person name="Collura K."/>
            <person name="Wissotski M."/>
            <person name="Ashley E."/>
            <person name="Morrow D."/>
            <person name="Fernandes J."/>
            <person name="Walbot V."/>
            <person name="Yu Y."/>
        </authorList>
    </citation>
    <scope>NUCLEOTIDE SEQUENCE</scope>
    <source>
        <strain evidence="1">B73</strain>
    </source>
</reference>
<evidence type="ECO:0000313" key="1">
    <source>
        <dbReference type="EMBL" id="ACR34864.1"/>
    </source>
</evidence>
<organism evidence="1">
    <name type="scientific">Zea mays</name>
    <name type="common">Maize</name>
    <dbReference type="NCBI Taxonomy" id="4577"/>
    <lineage>
        <taxon>Eukaryota</taxon>
        <taxon>Viridiplantae</taxon>
        <taxon>Streptophyta</taxon>
        <taxon>Embryophyta</taxon>
        <taxon>Tracheophyta</taxon>
        <taxon>Spermatophyta</taxon>
        <taxon>Magnoliopsida</taxon>
        <taxon>Liliopsida</taxon>
        <taxon>Poales</taxon>
        <taxon>Poaceae</taxon>
        <taxon>PACMAD clade</taxon>
        <taxon>Panicoideae</taxon>
        <taxon>Andropogonodae</taxon>
        <taxon>Andropogoneae</taxon>
        <taxon>Tripsacinae</taxon>
        <taxon>Zea</taxon>
    </lineage>
</organism>
<proteinExistence type="evidence at transcript level"/>
<dbReference type="EMBL" id="BT084511">
    <property type="protein sequence ID" value="ACR34864.1"/>
    <property type="molecule type" value="mRNA"/>
</dbReference>
<protein>
    <submittedName>
        <fullName evidence="1">Uncharacterized protein</fullName>
    </submittedName>
</protein>
<dbReference type="AlphaFoldDB" id="C4J114"/>